<evidence type="ECO:0000313" key="1">
    <source>
        <dbReference type="EMBL" id="MDC8753857.1"/>
    </source>
</evidence>
<name>A0ABT5JM89_9SPHN</name>
<organism evidence="1 2">
    <name type="scientific">Erythrobacter fulvus</name>
    <dbReference type="NCBI Taxonomy" id="2987523"/>
    <lineage>
        <taxon>Bacteria</taxon>
        <taxon>Pseudomonadati</taxon>
        <taxon>Pseudomonadota</taxon>
        <taxon>Alphaproteobacteria</taxon>
        <taxon>Sphingomonadales</taxon>
        <taxon>Erythrobacteraceae</taxon>
        <taxon>Erythrobacter/Porphyrobacter group</taxon>
        <taxon>Erythrobacter</taxon>
    </lineage>
</organism>
<protein>
    <submittedName>
        <fullName evidence="1">Uncharacterized protein</fullName>
    </submittedName>
</protein>
<sequence>MIDLNIGGACPYRAMTFALPRALIFPSGPLDGPVPKGGLGVVTACGSMENTVRALTIMAAETGRPWLIGRFADRFTSICSGITLLRPVPKGVETMMVHPFIEKEGAPMILISACAGRAFAFDAQGKIREVLPPKKENASAGADRGWDELRRRMKASTLGHSVWPHRSGELRFA</sequence>
<gene>
    <name evidence="1" type="ORF">OIK40_04280</name>
</gene>
<proteinExistence type="predicted"/>
<comment type="caution">
    <text evidence="1">The sequence shown here is derived from an EMBL/GenBank/DDBJ whole genome shotgun (WGS) entry which is preliminary data.</text>
</comment>
<reference evidence="1 2" key="1">
    <citation type="submission" date="2022-10" db="EMBL/GenBank/DDBJ databases">
        <title>Erythrobacter sp. sf7 Genome sequencing.</title>
        <authorList>
            <person name="Park S."/>
        </authorList>
    </citation>
    <scope>NUCLEOTIDE SEQUENCE [LARGE SCALE GENOMIC DNA]</scope>
    <source>
        <strain evidence="2">sf7</strain>
    </source>
</reference>
<dbReference type="RefSeq" id="WP_273676484.1">
    <property type="nucleotide sequence ID" value="NZ_JAQQXQ010000002.1"/>
</dbReference>
<keyword evidence="2" id="KW-1185">Reference proteome</keyword>
<dbReference type="Proteomes" id="UP001216558">
    <property type="component" value="Unassembled WGS sequence"/>
</dbReference>
<accession>A0ABT5JM89</accession>
<evidence type="ECO:0000313" key="2">
    <source>
        <dbReference type="Proteomes" id="UP001216558"/>
    </source>
</evidence>
<dbReference type="EMBL" id="JAQQXQ010000002">
    <property type="protein sequence ID" value="MDC8753857.1"/>
    <property type="molecule type" value="Genomic_DNA"/>
</dbReference>